<evidence type="ECO:0000256" key="2">
    <source>
        <dbReference type="SAM" id="Phobius"/>
    </source>
</evidence>
<gene>
    <name evidence="3" type="ORF">BDP27DRAFT_1315570</name>
</gene>
<feature type="region of interest" description="Disordered" evidence="1">
    <location>
        <begin position="293"/>
        <end position="356"/>
    </location>
</feature>
<feature type="compositionally biased region" description="Low complexity" evidence="1">
    <location>
        <begin position="177"/>
        <end position="209"/>
    </location>
</feature>
<evidence type="ECO:0000313" key="4">
    <source>
        <dbReference type="Proteomes" id="UP000772434"/>
    </source>
</evidence>
<keyword evidence="2" id="KW-0812">Transmembrane</keyword>
<feature type="compositionally biased region" description="Polar residues" evidence="1">
    <location>
        <begin position="322"/>
        <end position="348"/>
    </location>
</feature>
<evidence type="ECO:0000256" key="1">
    <source>
        <dbReference type="SAM" id="MobiDB-lite"/>
    </source>
</evidence>
<dbReference type="OrthoDB" id="2526171at2759"/>
<comment type="caution">
    <text evidence="3">The sequence shown here is derived from an EMBL/GenBank/DDBJ whole genome shotgun (WGS) entry which is preliminary data.</text>
</comment>
<keyword evidence="2" id="KW-0472">Membrane</keyword>
<proteinExistence type="predicted"/>
<name>A0A9P5UDG7_9AGAR</name>
<evidence type="ECO:0000313" key="3">
    <source>
        <dbReference type="EMBL" id="KAF9075137.1"/>
    </source>
</evidence>
<feature type="transmembrane region" description="Helical" evidence="2">
    <location>
        <begin position="212"/>
        <end position="237"/>
    </location>
</feature>
<feature type="region of interest" description="Disordered" evidence="1">
    <location>
        <begin position="173"/>
        <end position="209"/>
    </location>
</feature>
<dbReference type="EMBL" id="JADNRY010000010">
    <property type="protein sequence ID" value="KAF9075137.1"/>
    <property type="molecule type" value="Genomic_DNA"/>
</dbReference>
<dbReference type="AlphaFoldDB" id="A0A9P5UDG7"/>
<protein>
    <submittedName>
        <fullName evidence="3">Uncharacterized protein</fullName>
    </submittedName>
</protein>
<sequence length="356" mass="37969">MSLVRPGFTLRPPPSLLWNLCTLATFFRLWTWMAPGVGVYAQINAPSCNSELDFQWAFNSLQQDPCVVAVYLVQPCNPEYGIPIIASNESYSGPNQGQDNPCQCSSVTYMLLSACSACQGGGLQTWEGYKVNCSTIYLDVYPGDIPAATKVPHWAYQNVTAEGVFIPSIAEAAGDAPESTTSPSPTDSTSPSPTIPVAPTITSSTTPSKKSIAGPIAGGVIGGVALIFITAITAMYLRRRQRRRRGATRKAPSAAMVNILEDTKPRPYLVPTLGSNAATRSDFHASAPVISAPPKFYNPGDPSTYPSGPPLQQHRPEAGQGHSPQSSETGVTAYFSTGYHSVMPTTRQPMGIPPEL</sequence>
<dbReference type="Proteomes" id="UP000772434">
    <property type="component" value="Unassembled WGS sequence"/>
</dbReference>
<keyword evidence="2" id="KW-1133">Transmembrane helix</keyword>
<reference evidence="3" key="1">
    <citation type="submission" date="2020-11" db="EMBL/GenBank/DDBJ databases">
        <authorList>
            <consortium name="DOE Joint Genome Institute"/>
            <person name="Ahrendt S."/>
            <person name="Riley R."/>
            <person name="Andreopoulos W."/>
            <person name="Labutti K."/>
            <person name="Pangilinan J."/>
            <person name="Ruiz-Duenas F.J."/>
            <person name="Barrasa J.M."/>
            <person name="Sanchez-Garcia M."/>
            <person name="Camarero S."/>
            <person name="Miyauchi S."/>
            <person name="Serrano A."/>
            <person name="Linde D."/>
            <person name="Babiker R."/>
            <person name="Drula E."/>
            <person name="Ayuso-Fernandez I."/>
            <person name="Pacheco R."/>
            <person name="Padilla G."/>
            <person name="Ferreira P."/>
            <person name="Barriuso J."/>
            <person name="Kellner H."/>
            <person name="Castanera R."/>
            <person name="Alfaro M."/>
            <person name="Ramirez L."/>
            <person name="Pisabarro A.G."/>
            <person name="Kuo A."/>
            <person name="Tritt A."/>
            <person name="Lipzen A."/>
            <person name="He G."/>
            <person name="Yan M."/>
            <person name="Ng V."/>
            <person name="Cullen D."/>
            <person name="Martin F."/>
            <person name="Rosso M.-N."/>
            <person name="Henrissat B."/>
            <person name="Hibbett D."/>
            <person name="Martinez A.T."/>
            <person name="Grigoriev I.V."/>
        </authorList>
    </citation>
    <scope>NUCLEOTIDE SEQUENCE</scope>
    <source>
        <strain evidence="3">AH 40177</strain>
    </source>
</reference>
<accession>A0A9P5UDG7</accession>
<keyword evidence="4" id="KW-1185">Reference proteome</keyword>
<organism evidence="3 4">
    <name type="scientific">Rhodocollybia butyracea</name>
    <dbReference type="NCBI Taxonomy" id="206335"/>
    <lineage>
        <taxon>Eukaryota</taxon>
        <taxon>Fungi</taxon>
        <taxon>Dikarya</taxon>
        <taxon>Basidiomycota</taxon>
        <taxon>Agaricomycotina</taxon>
        <taxon>Agaricomycetes</taxon>
        <taxon>Agaricomycetidae</taxon>
        <taxon>Agaricales</taxon>
        <taxon>Marasmiineae</taxon>
        <taxon>Omphalotaceae</taxon>
        <taxon>Rhodocollybia</taxon>
    </lineage>
</organism>